<dbReference type="InterPro" id="IPR005122">
    <property type="entry name" value="Uracil-DNA_glycosylase-like"/>
</dbReference>
<feature type="domain" description="Uracil-DNA glycosylase-like" evidence="1">
    <location>
        <begin position="45"/>
        <end position="174"/>
    </location>
</feature>
<evidence type="ECO:0000313" key="3">
    <source>
        <dbReference type="EMBL" id="TCU88522.1"/>
    </source>
</evidence>
<name>A0A377Q9B2_9NEIS</name>
<dbReference type="OrthoDB" id="4977218at2"/>
<dbReference type="Proteomes" id="UP000295794">
    <property type="component" value="Unassembled WGS sequence"/>
</dbReference>
<accession>A0A377Q9B2</accession>
<reference evidence="3 5" key="2">
    <citation type="submission" date="2019-03" db="EMBL/GenBank/DDBJ databases">
        <title>Genomic Encyclopedia of Type Strains, Phase IV (KMG-IV): sequencing the most valuable type-strain genomes for metagenomic binning, comparative biology and taxonomic classification.</title>
        <authorList>
            <person name="Goeker M."/>
        </authorList>
    </citation>
    <scope>NUCLEOTIDE SEQUENCE [LARGE SCALE GENOMIC DNA]</scope>
    <source>
        <strain evidence="3 5">DSM 3764</strain>
    </source>
</reference>
<reference evidence="2 4" key="1">
    <citation type="submission" date="2018-06" db="EMBL/GenBank/DDBJ databases">
        <authorList>
            <consortium name="Pathogen Informatics"/>
            <person name="Doyle S."/>
        </authorList>
    </citation>
    <scope>NUCLEOTIDE SEQUENCE [LARGE SCALE GENOMIC DNA]</scope>
    <source>
        <strain evidence="2 4">NCTC11159</strain>
    </source>
</reference>
<dbReference type="InterPro" id="IPR036895">
    <property type="entry name" value="Uracil-DNA_glycosylase-like_sf"/>
</dbReference>
<keyword evidence="5" id="KW-1185">Reference proteome</keyword>
<dbReference type="EMBL" id="SMBT01000003">
    <property type="protein sequence ID" value="TCU88522.1"/>
    <property type="molecule type" value="Genomic_DNA"/>
</dbReference>
<dbReference type="EMBL" id="UGHR01000001">
    <property type="protein sequence ID" value="STQ91407.1"/>
    <property type="molecule type" value="Genomic_DNA"/>
</dbReference>
<dbReference type="Proteomes" id="UP000255108">
    <property type="component" value="Unassembled WGS sequence"/>
</dbReference>
<proteinExistence type="predicted"/>
<evidence type="ECO:0000313" key="4">
    <source>
        <dbReference type="Proteomes" id="UP000255108"/>
    </source>
</evidence>
<evidence type="ECO:0000313" key="5">
    <source>
        <dbReference type="Proteomes" id="UP000295794"/>
    </source>
</evidence>
<evidence type="ECO:0000313" key="2">
    <source>
        <dbReference type="EMBL" id="STQ91407.1"/>
    </source>
</evidence>
<evidence type="ECO:0000259" key="1">
    <source>
        <dbReference type="Pfam" id="PF03167"/>
    </source>
</evidence>
<gene>
    <name evidence="3" type="ORF">EV682_103106</name>
    <name evidence="2" type="ORF">NCTC11159_02479</name>
</gene>
<dbReference type="RefSeq" id="WP_115227616.1">
    <property type="nucleotide sequence ID" value="NZ_CAWOLO010000003.1"/>
</dbReference>
<sequence>MTLIEKLLEKLAEYPHSDTVANPYLETYAVNNLRHYFEYMMNQGGKRILLVGEAPGHRGCRITGIPFTSGRAFQEIPHPLLVALKDKIQLPRIETESTATIVWNYLSEKETTPLFWNSFPFHPHDKGKIDGNRAPTDEEVTFGAEILSELHHIYKPEFVAGIGHKGVAALKQVFPEQSFSYIRHPSNGGKSQFIEGMNSVI</sequence>
<dbReference type="Pfam" id="PF03167">
    <property type="entry name" value="UDG"/>
    <property type="match status" value="1"/>
</dbReference>
<dbReference type="AlphaFoldDB" id="A0A377Q9B2"/>
<dbReference type="SUPFAM" id="SSF52141">
    <property type="entry name" value="Uracil-DNA glycosylase-like"/>
    <property type="match status" value="1"/>
</dbReference>
<organism evidence="2 4">
    <name type="scientific">Iodobacter fluviatilis</name>
    <dbReference type="NCBI Taxonomy" id="537"/>
    <lineage>
        <taxon>Bacteria</taxon>
        <taxon>Pseudomonadati</taxon>
        <taxon>Pseudomonadota</taxon>
        <taxon>Betaproteobacteria</taxon>
        <taxon>Neisseriales</taxon>
        <taxon>Chitinibacteraceae</taxon>
        <taxon>Iodobacter</taxon>
    </lineage>
</organism>
<protein>
    <submittedName>
        <fullName evidence="2 3">Uracil DNA glycosylase superfamily</fullName>
    </submittedName>
</protein>
<dbReference type="Gene3D" id="3.40.470.10">
    <property type="entry name" value="Uracil-DNA glycosylase-like domain"/>
    <property type="match status" value="1"/>
</dbReference>
<dbReference type="CDD" id="cd10035">
    <property type="entry name" value="UDG_like"/>
    <property type="match status" value="1"/>
</dbReference>